<name>A0A8S3T1T1_MYTED</name>
<evidence type="ECO:0000313" key="4">
    <source>
        <dbReference type="Proteomes" id="UP000683360"/>
    </source>
</evidence>
<dbReference type="OrthoDB" id="10466681at2759"/>
<dbReference type="Proteomes" id="UP000683360">
    <property type="component" value="Unassembled WGS sequence"/>
</dbReference>
<dbReference type="EMBL" id="CAJPWZ010001979">
    <property type="protein sequence ID" value="CAG2227853.1"/>
    <property type="molecule type" value="Genomic_DNA"/>
</dbReference>
<feature type="region of interest" description="Disordered" evidence="1">
    <location>
        <begin position="675"/>
        <end position="700"/>
    </location>
</feature>
<feature type="compositionally biased region" description="Gly residues" evidence="1">
    <location>
        <begin position="531"/>
        <end position="556"/>
    </location>
</feature>
<gene>
    <name evidence="3" type="ORF">MEDL_40838</name>
</gene>
<protein>
    <submittedName>
        <fullName evidence="3">Uncharacterized protein</fullName>
    </submittedName>
</protein>
<keyword evidence="4" id="KW-1185">Reference proteome</keyword>
<sequence length="1079" mass="113948">MYLSLPLILSVLGLSLADDVWNFGDWDDDYSYTGYQPTGLLQGGSQSIMRYPTYRRYRGSLGGSSGVRGSLGSSSGVRGSLGGSSGFRGNLGSTGISYNTGYSRNKGYGSYGTSYSGSRGYGSKGNNYGSGMITTGSLGTSIRPLGRSRYHSKSSSIIQPRGNIGNNFGIRSLNDDDDFDDINIGILGPSVARGRTGSRSVRPTIVRPTVVRPTIKNYPRKSAIRPIINNIASPINIRRSFDNDEDDINRGVLGPAVVRNGGSRASVRPIAKQTYHRKLASVRTTGSVGVATSPLRTSFDDDNDDFDDVNGILGFSSAGRPSGIARKISPRRGSIGGSAIGIQPRFGNDGDDFDRDIQDDFNGDFNDDFNGDFNDDFNRGILGASVNRNSGILGASGNRNSGILGASGNRNGGILGASVKRAGPTSTGSIRGSLGPAINRGGHSSHSKSSNYHRNPHQNIHVTHVHRYQPDYDEDNFGSAPVFNSRPVIGGGYAGYATQYPQYRSYGYSTGNSYSNGGGFGTGNFGGGSGFRGRFRGSGGGSGGRGGSGGSGSGGGDSDDFDFDDDENRYRSSGGSGSGGGFGSGFNSLGGIGGVAGRFVGGGFGSVGGIGSMGGSQGRYYGYGVYPNSRNINRNTNYKNSYGRMYEQNEPLIRTGSLGNADGCQCSCEPAIEPRRGSGVLPTSRRRRRKNSRRHRQQSINEVIPESPFIERGSRGIKVTDPIPETRGLGVGVRAPILKNKRRIGVGNAVIRGVAGIEGGAPSRGVLQPDYRFDNGHDNGFVDNGFDNGINSNGIGIDSNVNGGSAGFPTNVNGGFGSDSNVGFIGDPNVGLVTETNGGIQGRFSGDGFPNTGDIRQESWASYQRRAVLKSYAPSKIRVQAYYPKGSIGYQSSPKRAPGYIQKTRSYGKILDTSYAPRVVMKYGSRTRKGYGLQRNTYLLKKVPSYAELNTGFQGKKYAYIPKGNFAYAGLKRQYLPLKGSKKFGYGKKSKSFEGPLQGKIGRVGVHKIGIGAGSYGIGRRGGRQLAGASNSLHGPVRNIGRFVPAESAVAFGGGFGNRFSGGGGGNFFITDNMEEVTK</sequence>
<feature type="compositionally biased region" description="Polar residues" evidence="1">
    <location>
        <begin position="442"/>
        <end position="456"/>
    </location>
</feature>
<dbReference type="AlphaFoldDB" id="A0A8S3T1T1"/>
<feature type="compositionally biased region" description="Acidic residues" evidence="1">
    <location>
        <begin position="557"/>
        <end position="567"/>
    </location>
</feature>
<feature type="region of interest" description="Disordered" evidence="1">
    <location>
        <begin position="323"/>
        <end position="347"/>
    </location>
</feature>
<keyword evidence="2" id="KW-0732">Signal</keyword>
<accession>A0A8S3T1T1</accession>
<evidence type="ECO:0000256" key="2">
    <source>
        <dbReference type="SAM" id="SignalP"/>
    </source>
</evidence>
<feature type="signal peptide" evidence="2">
    <location>
        <begin position="1"/>
        <end position="17"/>
    </location>
</feature>
<feature type="region of interest" description="Disordered" evidence="1">
    <location>
        <begin position="531"/>
        <end position="577"/>
    </location>
</feature>
<evidence type="ECO:0000256" key="1">
    <source>
        <dbReference type="SAM" id="MobiDB-lite"/>
    </source>
</evidence>
<feature type="region of interest" description="Disordered" evidence="1">
    <location>
        <begin position="422"/>
        <end position="456"/>
    </location>
</feature>
<reference evidence="3" key="1">
    <citation type="submission" date="2021-03" db="EMBL/GenBank/DDBJ databases">
        <authorList>
            <person name="Bekaert M."/>
        </authorList>
    </citation>
    <scope>NUCLEOTIDE SEQUENCE</scope>
</reference>
<comment type="caution">
    <text evidence="3">The sequence shown here is derived from an EMBL/GenBank/DDBJ whole genome shotgun (WGS) entry which is preliminary data.</text>
</comment>
<proteinExistence type="predicted"/>
<feature type="compositionally biased region" description="Basic residues" evidence="1">
    <location>
        <begin position="684"/>
        <end position="697"/>
    </location>
</feature>
<organism evidence="3 4">
    <name type="scientific">Mytilus edulis</name>
    <name type="common">Blue mussel</name>
    <dbReference type="NCBI Taxonomy" id="6550"/>
    <lineage>
        <taxon>Eukaryota</taxon>
        <taxon>Metazoa</taxon>
        <taxon>Spiralia</taxon>
        <taxon>Lophotrochozoa</taxon>
        <taxon>Mollusca</taxon>
        <taxon>Bivalvia</taxon>
        <taxon>Autobranchia</taxon>
        <taxon>Pteriomorphia</taxon>
        <taxon>Mytilida</taxon>
        <taxon>Mytiloidea</taxon>
        <taxon>Mytilidae</taxon>
        <taxon>Mytilinae</taxon>
        <taxon>Mytilus</taxon>
    </lineage>
</organism>
<feature type="chain" id="PRO_5035938055" evidence="2">
    <location>
        <begin position="18"/>
        <end position="1079"/>
    </location>
</feature>
<evidence type="ECO:0000313" key="3">
    <source>
        <dbReference type="EMBL" id="CAG2227853.1"/>
    </source>
</evidence>